<evidence type="ECO:0000313" key="2">
    <source>
        <dbReference type="Proteomes" id="UP000694906"/>
    </source>
</evidence>
<dbReference type="SUPFAM" id="SSF56436">
    <property type="entry name" value="C-type lectin-like"/>
    <property type="match status" value="1"/>
</dbReference>
<keyword evidence="2" id="KW-1185">Reference proteome</keyword>
<proteinExistence type="predicted"/>
<dbReference type="PANTHER" id="PTHR45784">
    <property type="entry name" value="C-TYPE LECTIN DOMAIN FAMILY 20 MEMBER A-RELATED"/>
    <property type="match status" value="1"/>
</dbReference>
<name>A0AAX6TF11_HETGA</name>
<sequence>MLPPPKVRGGQGYFCSIQAVFLVPCTVAGEPQALSICLVKSTGLGSKEEESREQGRNDHDTRHSLYQRQAAFHPQAASSVTLLCAAMLRWGLLLSLCRAGILLLFSATGDILDSDPASRHRISLESSLEWTALPKKAEVLIGAETFVQFEERMTWLSALKYCRNHYTDLADLQRVTKENKANLKDLTNETEAWIGLYINANSRTLTWFSDLGDHIPSWLEKPKFSRGLCAGLRTYSHFGPKVYTVVCSSRQPFICFYAMASSEADTDTRDSATTTTTITTTTTQVQHLSSSHPVSKEKTSASQSEYSFGILKADFTISTLMDPEEMKEQFLREIQEVLKLIVGHEQFRLKWVGFEENKK</sequence>
<dbReference type="Gene3D" id="3.10.100.10">
    <property type="entry name" value="Mannose-Binding Protein A, subunit A"/>
    <property type="match status" value="1"/>
</dbReference>
<protein>
    <submittedName>
        <fullName evidence="3">C-type lectin domain family 20 member A</fullName>
    </submittedName>
</protein>
<dbReference type="RefSeq" id="XP_021120977.1">
    <property type="nucleotide sequence ID" value="XM_021265318.1"/>
</dbReference>
<dbReference type="Pfam" id="PF00059">
    <property type="entry name" value="Lectin_C"/>
    <property type="match status" value="1"/>
</dbReference>
<dbReference type="PANTHER" id="PTHR45784:SF5">
    <property type="entry name" value="C-TYPE LECTIN DOMAIN FAMILY 20 MEMBER A-RELATED"/>
    <property type="match status" value="1"/>
</dbReference>
<dbReference type="InterPro" id="IPR001304">
    <property type="entry name" value="C-type_lectin-like"/>
</dbReference>
<dbReference type="PROSITE" id="PS50041">
    <property type="entry name" value="C_TYPE_LECTIN_2"/>
    <property type="match status" value="1"/>
</dbReference>
<dbReference type="InterPro" id="IPR016187">
    <property type="entry name" value="CTDL_fold"/>
</dbReference>
<organism evidence="2 3">
    <name type="scientific">Heterocephalus glaber</name>
    <name type="common">Naked mole rat</name>
    <dbReference type="NCBI Taxonomy" id="10181"/>
    <lineage>
        <taxon>Eukaryota</taxon>
        <taxon>Metazoa</taxon>
        <taxon>Chordata</taxon>
        <taxon>Craniata</taxon>
        <taxon>Vertebrata</taxon>
        <taxon>Euteleostomi</taxon>
        <taxon>Mammalia</taxon>
        <taxon>Eutheria</taxon>
        <taxon>Euarchontoglires</taxon>
        <taxon>Glires</taxon>
        <taxon>Rodentia</taxon>
        <taxon>Hystricomorpha</taxon>
        <taxon>Bathyergidae</taxon>
        <taxon>Heterocephalus</taxon>
    </lineage>
</organism>
<dbReference type="Proteomes" id="UP000694906">
    <property type="component" value="Unplaced"/>
</dbReference>
<dbReference type="InterPro" id="IPR016186">
    <property type="entry name" value="C-type_lectin-like/link_sf"/>
</dbReference>
<evidence type="ECO:0000313" key="3">
    <source>
        <dbReference type="RefSeq" id="XP_021120977.1"/>
    </source>
</evidence>
<dbReference type="GeneID" id="110350890"/>
<dbReference type="AlphaFoldDB" id="A0AAX6TF11"/>
<evidence type="ECO:0000259" key="1">
    <source>
        <dbReference type="PROSITE" id="PS50041"/>
    </source>
</evidence>
<reference evidence="3" key="1">
    <citation type="submission" date="2025-08" db="UniProtKB">
        <authorList>
            <consortium name="RefSeq"/>
        </authorList>
    </citation>
    <scope>IDENTIFICATION</scope>
</reference>
<dbReference type="CTD" id="400797"/>
<feature type="domain" description="C-type lectin" evidence="1">
    <location>
        <begin position="141"/>
        <end position="256"/>
    </location>
</feature>
<gene>
    <name evidence="3" type="primary">Clec20a</name>
</gene>
<accession>A0AAX6TF11</accession>